<organism evidence="1 2">
    <name type="scientific">Salix suchowensis</name>
    <dbReference type="NCBI Taxonomy" id="1278906"/>
    <lineage>
        <taxon>Eukaryota</taxon>
        <taxon>Viridiplantae</taxon>
        <taxon>Streptophyta</taxon>
        <taxon>Embryophyta</taxon>
        <taxon>Tracheophyta</taxon>
        <taxon>Spermatophyta</taxon>
        <taxon>Magnoliopsida</taxon>
        <taxon>eudicotyledons</taxon>
        <taxon>Gunneridae</taxon>
        <taxon>Pentapetalae</taxon>
        <taxon>rosids</taxon>
        <taxon>fabids</taxon>
        <taxon>Malpighiales</taxon>
        <taxon>Salicaceae</taxon>
        <taxon>Saliceae</taxon>
        <taxon>Salix</taxon>
    </lineage>
</organism>
<reference evidence="1" key="1">
    <citation type="submission" date="2022-10" db="EMBL/GenBank/DDBJ databases">
        <authorList>
            <person name="Hyden B.L."/>
            <person name="Feng K."/>
            <person name="Yates T."/>
            <person name="Jawdy S."/>
            <person name="Smart L.B."/>
            <person name="Muchero W."/>
        </authorList>
    </citation>
    <scope>NUCLEOTIDE SEQUENCE</scope>
    <source>
        <tissue evidence="1">Shoot tip</tissue>
    </source>
</reference>
<evidence type="ECO:0000313" key="1">
    <source>
        <dbReference type="EMBL" id="KAJ6391450.1"/>
    </source>
</evidence>
<dbReference type="Proteomes" id="UP001141253">
    <property type="component" value="Chromosome 2"/>
</dbReference>
<gene>
    <name evidence="1" type="ORF">OIU77_025431</name>
</gene>
<dbReference type="EMBL" id="JAPFFI010000006">
    <property type="protein sequence ID" value="KAJ6391450.1"/>
    <property type="molecule type" value="Genomic_DNA"/>
</dbReference>
<proteinExistence type="predicted"/>
<protein>
    <submittedName>
        <fullName evidence="1">Uncharacterized protein</fullName>
    </submittedName>
</protein>
<reference evidence="1" key="2">
    <citation type="journal article" date="2023" name="Int. J. Mol. Sci.">
        <title>De Novo Assembly and Annotation of 11 Diverse Shrub Willow (Salix) Genomes Reveals Novel Gene Organization in Sex-Linked Regions.</title>
        <authorList>
            <person name="Hyden B."/>
            <person name="Feng K."/>
            <person name="Yates T.B."/>
            <person name="Jawdy S."/>
            <person name="Cereghino C."/>
            <person name="Smart L.B."/>
            <person name="Muchero W."/>
        </authorList>
    </citation>
    <scope>NUCLEOTIDE SEQUENCE</scope>
    <source>
        <tissue evidence="1">Shoot tip</tissue>
    </source>
</reference>
<name>A0ABQ9BW82_9ROSI</name>
<evidence type="ECO:0000313" key="2">
    <source>
        <dbReference type="Proteomes" id="UP001141253"/>
    </source>
</evidence>
<accession>A0ABQ9BW82</accession>
<comment type="caution">
    <text evidence="1">The sequence shown here is derived from an EMBL/GenBank/DDBJ whole genome shotgun (WGS) entry which is preliminary data.</text>
</comment>
<sequence length="61" mass="6491">MICFPLCIPDSAQRSIFIYTNLQHNVLHGVMMEIPGLNCITRSGGAAMLGTHHGAGCCNAC</sequence>
<keyword evidence="2" id="KW-1185">Reference proteome</keyword>